<feature type="transmembrane region" description="Helical" evidence="14">
    <location>
        <begin position="391"/>
        <end position="408"/>
    </location>
</feature>
<feature type="transmembrane region" description="Helical" evidence="14">
    <location>
        <begin position="484"/>
        <end position="504"/>
    </location>
</feature>
<dbReference type="GO" id="GO:0004989">
    <property type="term" value="F:octopamine receptor activity"/>
    <property type="evidence" value="ECO:0007669"/>
    <property type="project" value="TreeGrafter"/>
</dbReference>
<evidence type="ECO:0000256" key="8">
    <source>
        <dbReference type="ARBA" id="ARBA00023170"/>
    </source>
</evidence>
<dbReference type="PROSITE" id="PS50262">
    <property type="entry name" value="G_PROTEIN_RECEP_F1_2"/>
    <property type="match status" value="1"/>
</dbReference>
<evidence type="ECO:0000256" key="2">
    <source>
        <dbReference type="ARBA" id="ARBA00010663"/>
    </source>
</evidence>
<organism evidence="16 17">
    <name type="scientific">Stomoxys calcitrans</name>
    <name type="common">Stable fly</name>
    <name type="synonym">Conops calcitrans</name>
    <dbReference type="NCBI Taxonomy" id="35570"/>
    <lineage>
        <taxon>Eukaryota</taxon>
        <taxon>Metazoa</taxon>
        <taxon>Ecdysozoa</taxon>
        <taxon>Arthropoda</taxon>
        <taxon>Hexapoda</taxon>
        <taxon>Insecta</taxon>
        <taxon>Pterygota</taxon>
        <taxon>Neoptera</taxon>
        <taxon>Endopterygota</taxon>
        <taxon>Diptera</taxon>
        <taxon>Brachycera</taxon>
        <taxon>Muscomorpha</taxon>
        <taxon>Muscoidea</taxon>
        <taxon>Muscidae</taxon>
        <taxon>Stomoxys</taxon>
    </lineage>
</organism>
<dbReference type="Gene3D" id="1.20.1070.10">
    <property type="entry name" value="Rhodopsin 7-helix transmembrane proteins"/>
    <property type="match status" value="1"/>
</dbReference>
<feature type="transmembrane region" description="Helical" evidence="14">
    <location>
        <begin position="349"/>
        <end position="371"/>
    </location>
</feature>
<evidence type="ECO:0000313" key="17">
    <source>
        <dbReference type="Proteomes" id="UP000095300"/>
    </source>
</evidence>
<dbReference type="InterPro" id="IPR017452">
    <property type="entry name" value="GPCR_Rhodpsn_7TM"/>
</dbReference>
<dbReference type="VEuPathDB" id="VectorBase:SCAU007981"/>
<evidence type="ECO:0000256" key="6">
    <source>
        <dbReference type="ARBA" id="ARBA00023040"/>
    </source>
</evidence>
<evidence type="ECO:0000256" key="5">
    <source>
        <dbReference type="ARBA" id="ARBA00022989"/>
    </source>
</evidence>
<dbReference type="GO" id="GO:0071880">
    <property type="term" value="P:adenylate cyclase-activating adrenergic receptor signaling pathway"/>
    <property type="evidence" value="ECO:0007669"/>
    <property type="project" value="TreeGrafter"/>
</dbReference>
<feature type="compositionally biased region" description="Low complexity" evidence="13">
    <location>
        <begin position="1"/>
        <end position="24"/>
    </location>
</feature>
<evidence type="ECO:0000256" key="9">
    <source>
        <dbReference type="ARBA" id="ARBA00023180"/>
    </source>
</evidence>
<keyword evidence="5 14" id="KW-1133">Transmembrane helix</keyword>
<feature type="transmembrane region" description="Helical" evidence="14">
    <location>
        <begin position="428"/>
        <end position="453"/>
    </location>
</feature>
<keyword evidence="6 12" id="KW-0297">G-protein coupled receptor</keyword>
<dbReference type="PRINTS" id="PR00237">
    <property type="entry name" value="GPCRRHODOPSN"/>
</dbReference>
<keyword evidence="7 14" id="KW-0472">Membrane</keyword>
<sequence length="696" mass="76004">MSTKTAIASASTTTNASYTKASATPNKTASATAITSHEHDARPLSAADKAGTGANDSSASGKAATTIANTNTTTFNSNTASKVLKENVLHRIRRHRNRRLCPNTKDLAASKTMPPAAASTSTSASHSCGWSATSPHCLSSSTAPAPTSRISSSHSALTTTHLSTTTLGTALAAAFWHATNSISLAAAATIAGGGPALHSSHNHHKASHQHPLPPPAPALNEFLAYDMDTGLHSMSLVEGGSSLGQQQQQLEEISANATTTAVQYLHNAAATATSALAAVNASLFDDAGGGGGGATNGTDITDEGNWLDDLGLIVKAAAMLIIIIAAIFGNLLVIISVMRVRKLRIITNYFVVSLAMADIMVAIMAMTFNFSVQVTGRWLFSTFLCDLWNSLDVYFSTASILHLCCISVDRYYAIVKPLKYPISMTKRVVGIMILNTWISPALLSFLPIFIGWYTTDFHKNYVKEHPHVCLFIVNKPYCVISSSISFWIPCTIMIFTYLAIFREANRQEKQMMMRHGNAMLMHRHSAVAGTGSEALSGSGSSKQLTMHEVEQDHTPTKDKHLIKMKREHKAARTLGIIMGTFILCWLPFFLWYTITTLCDVCEVPDIVVAILFWIGYFNSTLNPLIYAYFNRDFREAFRNTLQCLFCNWWRDRHMALDMDMRRGSMRYDNRAKSVYSESYLNASHAQRRTSQIVDSL</sequence>
<keyword evidence="8 12" id="KW-0675">Receptor</keyword>
<proteinExistence type="inferred from homology"/>
<evidence type="ECO:0000256" key="1">
    <source>
        <dbReference type="ARBA" id="ARBA00004651"/>
    </source>
</evidence>
<evidence type="ECO:0000256" key="14">
    <source>
        <dbReference type="SAM" id="Phobius"/>
    </source>
</evidence>
<feature type="domain" description="G-protein coupled receptors family 1 profile" evidence="15">
    <location>
        <begin position="329"/>
        <end position="626"/>
    </location>
</feature>
<dbReference type="PANTHER" id="PTHR24248">
    <property type="entry name" value="ADRENERGIC RECEPTOR-RELATED G-PROTEIN COUPLED RECEPTOR"/>
    <property type="match status" value="1"/>
</dbReference>
<dbReference type="PANTHER" id="PTHR24248:SF187">
    <property type="entry name" value="OCTOPAMINE RECEPTOR BETA-2R"/>
    <property type="match status" value="1"/>
</dbReference>
<evidence type="ECO:0000256" key="11">
    <source>
        <dbReference type="ARBA" id="ARBA00074411"/>
    </source>
</evidence>
<evidence type="ECO:0000259" key="15">
    <source>
        <dbReference type="PROSITE" id="PS50262"/>
    </source>
</evidence>
<evidence type="ECO:0000313" key="16">
    <source>
        <dbReference type="EnsemblMetazoa" id="SCAU007981-PA"/>
    </source>
</evidence>
<evidence type="ECO:0000256" key="3">
    <source>
        <dbReference type="ARBA" id="ARBA00022475"/>
    </source>
</evidence>
<evidence type="ECO:0000256" key="4">
    <source>
        <dbReference type="ARBA" id="ARBA00022692"/>
    </source>
</evidence>
<dbReference type="SUPFAM" id="SSF81321">
    <property type="entry name" value="Family A G protein-coupled receptor-like"/>
    <property type="match status" value="1"/>
</dbReference>
<feature type="transmembrane region" description="Helical" evidence="14">
    <location>
        <begin position="606"/>
        <end position="629"/>
    </location>
</feature>
<keyword evidence="4 12" id="KW-0812">Transmembrane</keyword>
<dbReference type="STRING" id="35570.A0A1I8PH50"/>
<dbReference type="PROSITE" id="PS00237">
    <property type="entry name" value="G_PROTEIN_RECEP_F1_1"/>
    <property type="match status" value="1"/>
</dbReference>
<dbReference type="GO" id="GO:0043410">
    <property type="term" value="P:positive regulation of MAPK cascade"/>
    <property type="evidence" value="ECO:0007669"/>
    <property type="project" value="TreeGrafter"/>
</dbReference>
<name>A0A1I8PH50_STOCA</name>
<keyword evidence="3" id="KW-1003">Cell membrane</keyword>
<feature type="transmembrane region" description="Helical" evidence="14">
    <location>
        <begin position="316"/>
        <end position="337"/>
    </location>
</feature>
<dbReference type="EnsemblMetazoa" id="SCAU007981-RA">
    <property type="protein sequence ID" value="SCAU007981-PA"/>
    <property type="gene ID" value="SCAU007981"/>
</dbReference>
<evidence type="ECO:0000256" key="12">
    <source>
        <dbReference type="RuleBase" id="RU000688"/>
    </source>
</evidence>
<comment type="similarity">
    <text evidence="2 12">Belongs to the G-protein coupled receptor 1 family.</text>
</comment>
<gene>
    <name evidence="16" type="primary">106090330</name>
</gene>
<feature type="region of interest" description="Disordered" evidence="13">
    <location>
        <begin position="1"/>
        <end position="63"/>
    </location>
</feature>
<dbReference type="Proteomes" id="UP000095300">
    <property type="component" value="Unassembled WGS sequence"/>
</dbReference>
<dbReference type="AlphaFoldDB" id="A0A1I8PH50"/>
<dbReference type="GO" id="GO:0005886">
    <property type="term" value="C:plasma membrane"/>
    <property type="evidence" value="ECO:0007669"/>
    <property type="project" value="UniProtKB-SubCell"/>
</dbReference>
<comment type="subcellular location">
    <subcellularLocation>
        <location evidence="1">Cell membrane</location>
        <topology evidence="1">Multi-pass membrane protein</topology>
    </subcellularLocation>
</comment>
<dbReference type="CDD" id="cd15066">
    <property type="entry name" value="7tmA_DmOct-betaAR-like"/>
    <property type="match status" value="1"/>
</dbReference>
<evidence type="ECO:0000256" key="10">
    <source>
        <dbReference type="ARBA" id="ARBA00023224"/>
    </source>
</evidence>
<keyword evidence="10 12" id="KW-0807">Transducer</keyword>
<reference evidence="16" key="1">
    <citation type="submission" date="2020-05" db="UniProtKB">
        <authorList>
            <consortium name="EnsemblMetazoa"/>
        </authorList>
    </citation>
    <scope>IDENTIFICATION</scope>
    <source>
        <strain evidence="16">USDA</strain>
    </source>
</reference>
<keyword evidence="17" id="KW-1185">Reference proteome</keyword>
<keyword evidence="9" id="KW-0325">Glycoprotein</keyword>
<dbReference type="Pfam" id="PF00001">
    <property type="entry name" value="7tm_1"/>
    <property type="match status" value="1"/>
</dbReference>
<feature type="compositionally biased region" description="Polar residues" evidence="13">
    <location>
        <begin position="25"/>
        <end position="35"/>
    </location>
</feature>
<evidence type="ECO:0000256" key="13">
    <source>
        <dbReference type="SAM" id="MobiDB-lite"/>
    </source>
</evidence>
<protein>
    <recommendedName>
        <fullName evidence="11">Octopamine receptor beta-2R</fullName>
    </recommendedName>
</protein>
<feature type="transmembrane region" description="Helical" evidence="14">
    <location>
        <begin position="573"/>
        <end position="594"/>
    </location>
</feature>
<dbReference type="InterPro" id="IPR000276">
    <property type="entry name" value="GPCR_Rhodpsn"/>
</dbReference>
<accession>A0A1I8PH50</accession>
<dbReference type="FunFam" id="1.20.1070.10:FF:000271">
    <property type="entry name" value="Octopamine receptor beta-2R"/>
    <property type="match status" value="1"/>
</dbReference>
<evidence type="ECO:0000256" key="7">
    <source>
        <dbReference type="ARBA" id="ARBA00023136"/>
    </source>
</evidence>
<dbReference type="SMART" id="SM01381">
    <property type="entry name" value="7TM_GPCR_Srsx"/>
    <property type="match status" value="1"/>
</dbReference>